<feature type="region of interest" description="Disordered" evidence="1">
    <location>
        <begin position="1"/>
        <end position="66"/>
    </location>
</feature>
<evidence type="ECO:0000313" key="3">
    <source>
        <dbReference type="Proteomes" id="UP001283361"/>
    </source>
</evidence>
<evidence type="ECO:0000256" key="1">
    <source>
        <dbReference type="SAM" id="MobiDB-lite"/>
    </source>
</evidence>
<reference evidence="2" key="1">
    <citation type="journal article" date="2023" name="G3 (Bethesda)">
        <title>A reference genome for the long-term kleptoplast-retaining sea slug Elysia crispata morphotype clarki.</title>
        <authorList>
            <person name="Eastman K.E."/>
            <person name="Pendleton A.L."/>
            <person name="Shaikh M.A."/>
            <person name="Suttiyut T."/>
            <person name="Ogas R."/>
            <person name="Tomko P."/>
            <person name="Gavelis G."/>
            <person name="Widhalm J.R."/>
            <person name="Wisecaver J.H."/>
        </authorList>
    </citation>
    <scope>NUCLEOTIDE SEQUENCE</scope>
    <source>
        <strain evidence="2">ECLA1</strain>
    </source>
</reference>
<proteinExistence type="predicted"/>
<accession>A0AAE0YKT9</accession>
<comment type="caution">
    <text evidence="2">The sequence shown here is derived from an EMBL/GenBank/DDBJ whole genome shotgun (WGS) entry which is preliminary data.</text>
</comment>
<feature type="compositionally biased region" description="Low complexity" evidence="1">
    <location>
        <begin position="14"/>
        <end position="26"/>
    </location>
</feature>
<dbReference type="Proteomes" id="UP001283361">
    <property type="component" value="Unassembled WGS sequence"/>
</dbReference>
<keyword evidence="3" id="KW-1185">Reference proteome</keyword>
<dbReference type="AlphaFoldDB" id="A0AAE0YKT9"/>
<protein>
    <submittedName>
        <fullName evidence="2">Uncharacterized protein</fullName>
    </submittedName>
</protein>
<name>A0AAE0YKT9_9GAST</name>
<feature type="compositionally biased region" description="Polar residues" evidence="1">
    <location>
        <begin position="27"/>
        <end position="40"/>
    </location>
</feature>
<organism evidence="2 3">
    <name type="scientific">Elysia crispata</name>
    <name type="common">lettuce slug</name>
    <dbReference type="NCBI Taxonomy" id="231223"/>
    <lineage>
        <taxon>Eukaryota</taxon>
        <taxon>Metazoa</taxon>
        <taxon>Spiralia</taxon>
        <taxon>Lophotrochozoa</taxon>
        <taxon>Mollusca</taxon>
        <taxon>Gastropoda</taxon>
        <taxon>Heterobranchia</taxon>
        <taxon>Euthyneura</taxon>
        <taxon>Panpulmonata</taxon>
        <taxon>Sacoglossa</taxon>
        <taxon>Placobranchoidea</taxon>
        <taxon>Plakobranchidae</taxon>
        <taxon>Elysia</taxon>
    </lineage>
</organism>
<sequence>MERKKDRSATSGYLSPSHSPSPLSQSDKQLQSDAIVSNRLTIVHSPRRRAPASRWTSSLGRHAGKS</sequence>
<dbReference type="EMBL" id="JAWDGP010005950">
    <property type="protein sequence ID" value="KAK3749236.1"/>
    <property type="molecule type" value="Genomic_DNA"/>
</dbReference>
<evidence type="ECO:0000313" key="2">
    <source>
        <dbReference type="EMBL" id="KAK3749236.1"/>
    </source>
</evidence>
<gene>
    <name evidence="2" type="ORF">RRG08_038622</name>
</gene>